<dbReference type="AlphaFoldDB" id="A0A0B7KBE5"/>
<gene>
    <name evidence="1" type="ORF">BN869_000010926_1</name>
</gene>
<name>A0A0B7KBE5_BIOOC</name>
<organism evidence="1">
    <name type="scientific">Bionectria ochroleuca</name>
    <name type="common">Gliocladium roseum</name>
    <dbReference type="NCBI Taxonomy" id="29856"/>
    <lineage>
        <taxon>Eukaryota</taxon>
        <taxon>Fungi</taxon>
        <taxon>Dikarya</taxon>
        <taxon>Ascomycota</taxon>
        <taxon>Pezizomycotina</taxon>
        <taxon>Sordariomycetes</taxon>
        <taxon>Hypocreomycetidae</taxon>
        <taxon>Hypocreales</taxon>
        <taxon>Bionectriaceae</taxon>
        <taxon>Clonostachys</taxon>
    </lineage>
</organism>
<accession>A0A0B7KBE5</accession>
<evidence type="ECO:0000313" key="1">
    <source>
        <dbReference type="EMBL" id="CEO54868.1"/>
    </source>
</evidence>
<reference evidence="1" key="1">
    <citation type="submission" date="2015-01" db="EMBL/GenBank/DDBJ databases">
        <authorList>
            <person name="Durling Mikael"/>
        </authorList>
    </citation>
    <scope>NUCLEOTIDE SEQUENCE</scope>
</reference>
<sequence length="93" mass="10298">MPRRSPPSHSEAWPQGPRRFHNSRFAAWRPGLRRSPVIDSGVGLLEQHRCFLIHSVASRPGLRRFLASGFGCDCHLVRLAAAAFQGAEPSSHS</sequence>
<proteinExistence type="predicted"/>
<dbReference type="EMBL" id="CDPU01000046">
    <property type="protein sequence ID" value="CEO54868.1"/>
    <property type="molecule type" value="Genomic_DNA"/>
</dbReference>
<protein>
    <submittedName>
        <fullName evidence="1">Uncharacterized protein</fullName>
    </submittedName>
</protein>